<evidence type="ECO:0000256" key="2">
    <source>
        <dbReference type="ARBA" id="ARBA00022448"/>
    </source>
</evidence>
<dbReference type="OrthoDB" id="5242917at2"/>
<dbReference type="NCBIfam" id="TIGR01145">
    <property type="entry name" value="ATP_synt_delta"/>
    <property type="match status" value="1"/>
</dbReference>
<evidence type="ECO:0000256" key="4">
    <source>
        <dbReference type="ARBA" id="ARBA00023065"/>
    </source>
</evidence>
<keyword evidence="2 7" id="KW-0813">Transport</keyword>
<evidence type="ECO:0000256" key="7">
    <source>
        <dbReference type="HAMAP-Rule" id="MF_01416"/>
    </source>
</evidence>
<name>A0A371NZG9_9ACTN</name>
<keyword evidence="7" id="KW-0139">CF(1)</keyword>
<dbReference type="GO" id="GO:0046933">
    <property type="term" value="F:proton-transporting ATP synthase activity, rotational mechanism"/>
    <property type="evidence" value="ECO:0007669"/>
    <property type="project" value="UniProtKB-UniRule"/>
</dbReference>
<gene>
    <name evidence="7" type="primary">atpH</name>
    <name evidence="8" type="ORF">DX116_19305</name>
</gene>
<dbReference type="Pfam" id="PF00213">
    <property type="entry name" value="OSCP"/>
    <property type="match status" value="1"/>
</dbReference>
<evidence type="ECO:0000256" key="5">
    <source>
        <dbReference type="ARBA" id="ARBA00023136"/>
    </source>
</evidence>
<keyword evidence="6 7" id="KW-0066">ATP synthesis</keyword>
<proteinExistence type="inferred from homology"/>
<accession>A0A371NZG9</accession>
<dbReference type="AlphaFoldDB" id="A0A371NZG9"/>
<organism evidence="8 9">
    <name type="scientific">Aeromicrobium endophyticum</name>
    <dbReference type="NCBI Taxonomy" id="2292704"/>
    <lineage>
        <taxon>Bacteria</taxon>
        <taxon>Bacillati</taxon>
        <taxon>Actinomycetota</taxon>
        <taxon>Actinomycetes</taxon>
        <taxon>Propionibacteriales</taxon>
        <taxon>Nocardioidaceae</taxon>
        <taxon>Aeromicrobium</taxon>
    </lineage>
</organism>
<reference evidence="8 9" key="1">
    <citation type="submission" date="2018-08" db="EMBL/GenBank/DDBJ databases">
        <title>Aeromicrobium sp. M2KJ-4, whole genome shotgun sequence.</title>
        <authorList>
            <person name="Tuo L."/>
        </authorList>
    </citation>
    <scope>NUCLEOTIDE SEQUENCE [LARGE SCALE GENOMIC DNA]</scope>
    <source>
        <strain evidence="8 9">M2KJ-4</strain>
    </source>
</reference>
<keyword evidence="3 7" id="KW-0375">Hydrogen ion transport</keyword>
<dbReference type="RefSeq" id="WP_119705921.1">
    <property type="nucleotide sequence ID" value="NZ_JBHSOI010000001.1"/>
</dbReference>
<dbReference type="PRINTS" id="PR00125">
    <property type="entry name" value="ATPASEDELTA"/>
</dbReference>
<dbReference type="InterPro" id="IPR026015">
    <property type="entry name" value="ATP_synth_OSCP/delta_N_sf"/>
</dbReference>
<dbReference type="InterPro" id="IPR000711">
    <property type="entry name" value="ATPase_OSCP/dsu"/>
</dbReference>
<evidence type="ECO:0000313" key="9">
    <source>
        <dbReference type="Proteomes" id="UP000265581"/>
    </source>
</evidence>
<evidence type="ECO:0000256" key="6">
    <source>
        <dbReference type="ARBA" id="ARBA00023310"/>
    </source>
</evidence>
<sequence length="266" mass="27440">MRGISAKSLDEVLAAVSAAGTGSGDLGVELFDIVATLDREPALRRVLTDPSTEAEAKAGLAEQVFGGKVSADAVTVLRVAVSGRWASGRDLTDGLETAGVTALVAAADSAGQLDDVETELFEVGRFVRSDGELRQVISDRGVPSAPKSELLSGLLGGKVSATTLALASQAATARTGSFERVLTAFGVVAAERRSRLLAEVRVATELGEDEKTRLGAALAKKYGRDVHLNVVVDPSIVGGISVAVGDEVVDGTMSTRLEVARRRLAG</sequence>
<evidence type="ECO:0000256" key="3">
    <source>
        <dbReference type="ARBA" id="ARBA00022781"/>
    </source>
</evidence>
<dbReference type="GO" id="GO:0045259">
    <property type="term" value="C:proton-transporting ATP synthase complex"/>
    <property type="evidence" value="ECO:0007669"/>
    <property type="project" value="UniProtKB-KW"/>
</dbReference>
<dbReference type="NCBIfam" id="NF009967">
    <property type="entry name" value="PRK13430.1"/>
    <property type="match status" value="1"/>
</dbReference>
<evidence type="ECO:0000313" key="8">
    <source>
        <dbReference type="EMBL" id="REK69001.1"/>
    </source>
</evidence>
<comment type="similarity">
    <text evidence="7">Belongs to the ATPase delta chain family.</text>
</comment>
<dbReference type="EMBL" id="QUBR01000003">
    <property type="protein sequence ID" value="REK69001.1"/>
    <property type="molecule type" value="Genomic_DNA"/>
</dbReference>
<comment type="function">
    <text evidence="7">This protein is part of the stalk that links CF(0) to CF(1). It either transmits conformational changes from CF(0) to CF(1) or is implicated in proton conduction.</text>
</comment>
<keyword evidence="4 7" id="KW-0406">Ion transport</keyword>
<comment type="caution">
    <text evidence="8">The sequence shown here is derived from an EMBL/GenBank/DDBJ whole genome shotgun (WGS) entry which is preliminary data.</text>
</comment>
<evidence type="ECO:0000256" key="1">
    <source>
        <dbReference type="ARBA" id="ARBA00004370"/>
    </source>
</evidence>
<dbReference type="GO" id="GO:0005886">
    <property type="term" value="C:plasma membrane"/>
    <property type="evidence" value="ECO:0007669"/>
    <property type="project" value="UniProtKB-SubCell"/>
</dbReference>
<comment type="subcellular location">
    <subcellularLocation>
        <location evidence="7">Cell membrane</location>
        <topology evidence="7">Peripheral membrane protein</topology>
    </subcellularLocation>
    <subcellularLocation>
        <location evidence="1">Membrane</location>
    </subcellularLocation>
</comment>
<dbReference type="HAMAP" id="MF_01416">
    <property type="entry name" value="ATP_synth_delta_bact"/>
    <property type="match status" value="1"/>
</dbReference>
<dbReference type="Proteomes" id="UP000265581">
    <property type="component" value="Unassembled WGS sequence"/>
</dbReference>
<keyword evidence="7" id="KW-1003">Cell membrane</keyword>
<keyword evidence="5 7" id="KW-0472">Membrane</keyword>
<dbReference type="PANTHER" id="PTHR11910">
    <property type="entry name" value="ATP SYNTHASE DELTA CHAIN"/>
    <property type="match status" value="1"/>
</dbReference>
<protein>
    <recommendedName>
        <fullName evidence="7">ATP synthase subunit delta</fullName>
    </recommendedName>
    <alternativeName>
        <fullName evidence="7">ATP synthase F(1) sector subunit delta</fullName>
    </alternativeName>
    <alternativeName>
        <fullName evidence="7">F-type ATPase subunit delta</fullName>
        <shortName evidence="7">F-ATPase subunit delta</shortName>
    </alternativeName>
</protein>
<keyword evidence="9" id="KW-1185">Reference proteome</keyword>
<comment type="function">
    <text evidence="7">F(1)F(0) ATP synthase produces ATP from ADP in the presence of a proton or sodium gradient. F-type ATPases consist of two structural domains, F(1) containing the extramembraneous catalytic core and F(0) containing the membrane proton channel, linked together by a central stalk and a peripheral stalk. During catalysis, ATP synthesis in the catalytic domain of F(1) is coupled via a rotary mechanism of the central stalk subunits to proton translocation.</text>
</comment>
<dbReference type="Gene3D" id="1.10.520.20">
    <property type="entry name" value="N-terminal domain of the delta subunit of the F1F0-ATP synthase"/>
    <property type="match status" value="1"/>
</dbReference>